<reference evidence="3 4" key="1">
    <citation type="submission" date="2018-03" db="EMBL/GenBank/DDBJ databases">
        <title>Genome sequencing of Ottowia sp.</title>
        <authorList>
            <person name="Kim S.-J."/>
            <person name="Heo J."/>
            <person name="Kwon S.-W."/>
        </authorList>
    </citation>
    <scope>NUCLEOTIDE SEQUENCE [LARGE SCALE GENOMIC DNA]</scope>
    <source>
        <strain evidence="3 4">KADR8-3</strain>
    </source>
</reference>
<evidence type="ECO:0000313" key="4">
    <source>
        <dbReference type="Proteomes" id="UP000239709"/>
    </source>
</evidence>
<feature type="region of interest" description="Disordered" evidence="1">
    <location>
        <begin position="162"/>
        <end position="194"/>
    </location>
</feature>
<sequence>MTERGHSIAGLPRNASHAQVRQTLAWADAGWPWAHYGPVVMAAVREGVPVVGDNLPRAQMRAAMQDSTLDARLPAPQLAEQEARIRTGHCNALPGSQIRPMTRVLIARGLAMADTVTGARQPGRGVLLVAGNGHVARGLGVPVHLATDIEVKVLSAQAEPALAATKTEATEPSPDLLDGDLRWPTPPVPPRDHCAAFRVPVSRTR</sequence>
<proteinExistence type="predicted"/>
<dbReference type="Pfam" id="PF04187">
    <property type="entry name" value="Cofac_haem_bdg"/>
    <property type="match status" value="1"/>
</dbReference>
<dbReference type="RefSeq" id="WP_106701504.1">
    <property type="nucleotide sequence ID" value="NZ_CP027666.1"/>
</dbReference>
<dbReference type="Proteomes" id="UP000239709">
    <property type="component" value="Chromosome"/>
</dbReference>
<dbReference type="EMBL" id="CP027666">
    <property type="protein sequence ID" value="AVO33119.1"/>
    <property type="molecule type" value="Genomic_DNA"/>
</dbReference>
<dbReference type="Gene3D" id="3.40.50.11550">
    <property type="match status" value="1"/>
</dbReference>
<keyword evidence="4" id="KW-1185">Reference proteome</keyword>
<evidence type="ECO:0000259" key="2">
    <source>
        <dbReference type="Pfam" id="PF04187"/>
    </source>
</evidence>
<evidence type="ECO:0000313" key="3">
    <source>
        <dbReference type="EMBL" id="AVO33119.1"/>
    </source>
</evidence>
<dbReference type="OrthoDB" id="9795827at2"/>
<dbReference type="InterPro" id="IPR007314">
    <property type="entry name" value="Cofac_haem-bd_dom"/>
</dbReference>
<organism evidence="3 4">
    <name type="scientific">Ottowia oryzae</name>
    <dbReference type="NCBI Taxonomy" id="2109914"/>
    <lineage>
        <taxon>Bacteria</taxon>
        <taxon>Pseudomonadati</taxon>
        <taxon>Pseudomonadota</taxon>
        <taxon>Betaproteobacteria</taxon>
        <taxon>Burkholderiales</taxon>
        <taxon>Comamonadaceae</taxon>
        <taxon>Ottowia</taxon>
    </lineage>
</organism>
<name>A0A2S0MB59_9BURK</name>
<dbReference type="KEGG" id="otk:C6570_01760"/>
<accession>A0A2S0MB59</accession>
<gene>
    <name evidence="3" type="ORF">C6570_01760</name>
</gene>
<evidence type="ECO:0000256" key="1">
    <source>
        <dbReference type="SAM" id="MobiDB-lite"/>
    </source>
</evidence>
<feature type="domain" description="Haem-binding uptake Tiki superfamily ChaN" evidence="2">
    <location>
        <begin position="16"/>
        <end position="145"/>
    </location>
</feature>
<dbReference type="AlphaFoldDB" id="A0A2S0MB59"/>
<protein>
    <recommendedName>
        <fullName evidence="2">Haem-binding uptake Tiki superfamily ChaN domain-containing protein</fullName>
    </recommendedName>
</protein>
<dbReference type="SUPFAM" id="SSF159501">
    <property type="entry name" value="EreA/ChaN-like"/>
    <property type="match status" value="1"/>
</dbReference>